<dbReference type="KEGG" id="gba:J421_2618"/>
<feature type="signal peptide" evidence="1">
    <location>
        <begin position="1"/>
        <end position="26"/>
    </location>
</feature>
<accession>W0RII8</accession>
<feature type="chain" id="PRO_5004794167" evidence="1">
    <location>
        <begin position="27"/>
        <end position="294"/>
    </location>
</feature>
<evidence type="ECO:0000313" key="3">
    <source>
        <dbReference type="Proteomes" id="UP000019151"/>
    </source>
</evidence>
<proteinExistence type="predicted"/>
<gene>
    <name evidence="2" type="ORF">J421_2618</name>
</gene>
<dbReference type="AlphaFoldDB" id="W0RII8"/>
<dbReference type="InterPro" id="IPR013424">
    <property type="entry name" value="Ice-binding_C"/>
</dbReference>
<keyword evidence="3" id="KW-1185">Reference proteome</keyword>
<dbReference type="NCBIfam" id="TIGR02595">
    <property type="entry name" value="PEP_CTERM"/>
    <property type="match status" value="1"/>
</dbReference>
<keyword evidence="1" id="KW-0732">Signal</keyword>
<name>W0RII8_9BACT</name>
<evidence type="ECO:0000313" key="2">
    <source>
        <dbReference type="EMBL" id="AHG90155.1"/>
    </source>
</evidence>
<dbReference type="RefSeq" id="WP_025411625.1">
    <property type="nucleotide sequence ID" value="NZ_CP007128.1"/>
</dbReference>
<dbReference type="EMBL" id="CP007128">
    <property type="protein sequence ID" value="AHG90155.1"/>
    <property type="molecule type" value="Genomic_DNA"/>
</dbReference>
<dbReference type="HOGENOM" id="CLU_945813_0_0_0"/>
<protein>
    <submittedName>
        <fullName evidence="2">PEP motif putative anchor domain protein</fullName>
    </submittedName>
</protein>
<reference evidence="2 3" key="1">
    <citation type="journal article" date="2014" name="Genome Announc.">
        <title>Genome Sequence and Methylome of Soil Bacterium Gemmatirosa kalamazoonensis KBS708T, a Member of the Rarely Cultivated Gemmatimonadetes Phylum.</title>
        <authorList>
            <person name="Debruyn J.M."/>
            <person name="Radosevich M."/>
            <person name="Wommack K.E."/>
            <person name="Polson S.W."/>
            <person name="Hauser L.J."/>
            <person name="Fawaz M.N."/>
            <person name="Korlach J."/>
            <person name="Tsai Y.C."/>
        </authorList>
    </citation>
    <scope>NUCLEOTIDE SEQUENCE [LARGE SCALE GENOMIC DNA]</scope>
    <source>
        <strain evidence="2 3">KBS708</strain>
    </source>
</reference>
<sequence>MALLPRRARVVLPLLAIAIGASSAIAQPRLLVNVNDAGRYVYGGLHYGGQQWATMTSTLNRVFTGGVTTTNTLLDLSQMLTYDALWVDQRFQTTASAAEIDNLKAYAATGRRVVVMGENAAWGGWNQQILGAFGGIEGPLGGYGILDYGSPSGGLTGAGCLYGRNVSVQPNALTQGVSAISLACGGYAIGGVQLFAYNVATLWGSTQNVLTVLDANIFDDLFAGYDAPVFRDRVATWLSASRPTLTTASLRVATLNAAVAPVGAQVVSPEPTTLLLLAGGIVVLSVATRRTRRS</sequence>
<dbReference type="Proteomes" id="UP000019151">
    <property type="component" value="Chromosome"/>
</dbReference>
<dbReference type="eggNOG" id="ENOG502ZSDE">
    <property type="taxonomic scope" value="Bacteria"/>
</dbReference>
<organism evidence="2 3">
    <name type="scientific">Gemmatirosa kalamazoonensis</name>
    <dbReference type="NCBI Taxonomy" id="861299"/>
    <lineage>
        <taxon>Bacteria</taxon>
        <taxon>Pseudomonadati</taxon>
        <taxon>Gemmatimonadota</taxon>
        <taxon>Gemmatimonadia</taxon>
        <taxon>Gemmatimonadales</taxon>
        <taxon>Gemmatimonadaceae</taxon>
        <taxon>Gemmatirosa</taxon>
    </lineage>
</organism>
<dbReference type="InParanoid" id="W0RII8"/>
<evidence type="ECO:0000256" key="1">
    <source>
        <dbReference type="SAM" id="SignalP"/>
    </source>
</evidence>